<keyword evidence="6" id="KW-0539">Nucleus</keyword>
<evidence type="ECO:0000256" key="8">
    <source>
        <dbReference type="SAM" id="MobiDB-lite"/>
    </source>
</evidence>
<dbReference type="AlphaFoldDB" id="A0AAN4Z3Z3"/>
<name>A0AAN4Z3Z3_9BILA</name>
<feature type="compositionally biased region" description="Polar residues" evidence="8">
    <location>
        <begin position="868"/>
        <end position="882"/>
    </location>
</feature>
<feature type="compositionally biased region" description="Basic and acidic residues" evidence="8">
    <location>
        <begin position="921"/>
        <end position="936"/>
    </location>
</feature>
<dbReference type="PROSITE" id="PS50157">
    <property type="entry name" value="ZINC_FINGER_C2H2_2"/>
    <property type="match status" value="3"/>
</dbReference>
<dbReference type="Proteomes" id="UP001328107">
    <property type="component" value="Unassembled WGS sequence"/>
</dbReference>
<dbReference type="EMBL" id="BTRK01000001">
    <property type="protein sequence ID" value="GMR31498.1"/>
    <property type="molecule type" value="Genomic_DNA"/>
</dbReference>
<feature type="compositionally biased region" description="Acidic residues" evidence="8">
    <location>
        <begin position="65"/>
        <end position="76"/>
    </location>
</feature>
<dbReference type="Gene3D" id="3.30.160.60">
    <property type="entry name" value="Classic Zinc Finger"/>
    <property type="match status" value="2"/>
</dbReference>
<keyword evidence="3" id="KW-0677">Repeat</keyword>
<dbReference type="PANTHER" id="PTHR24406">
    <property type="entry name" value="TRANSCRIPTIONAL REPRESSOR CTCFL-RELATED"/>
    <property type="match status" value="1"/>
</dbReference>
<feature type="compositionally biased region" description="Acidic residues" evidence="8">
    <location>
        <begin position="907"/>
        <end position="920"/>
    </location>
</feature>
<evidence type="ECO:0000256" key="2">
    <source>
        <dbReference type="ARBA" id="ARBA00022723"/>
    </source>
</evidence>
<dbReference type="InterPro" id="IPR036236">
    <property type="entry name" value="Znf_C2H2_sf"/>
</dbReference>
<feature type="region of interest" description="Disordered" evidence="8">
    <location>
        <begin position="858"/>
        <end position="955"/>
    </location>
</feature>
<evidence type="ECO:0000256" key="5">
    <source>
        <dbReference type="ARBA" id="ARBA00022833"/>
    </source>
</evidence>
<organism evidence="10 11">
    <name type="scientific">Pristionchus mayeri</name>
    <dbReference type="NCBI Taxonomy" id="1317129"/>
    <lineage>
        <taxon>Eukaryota</taxon>
        <taxon>Metazoa</taxon>
        <taxon>Ecdysozoa</taxon>
        <taxon>Nematoda</taxon>
        <taxon>Chromadorea</taxon>
        <taxon>Rhabditida</taxon>
        <taxon>Rhabditina</taxon>
        <taxon>Diplogasteromorpha</taxon>
        <taxon>Diplogasteroidea</taxon>
        <taxon>Neodiplogasteridae</taxon>
        <taxon>Pristionchus</taxon>
    </lineage>
</organism>
<evidence type="ECO:0000313" key="11">
    <source>
        <dbReference type="Proteomes" id="UP001328107"/>
    </source>
</evidence>
<keyword evidence="4 7" id="KW-0863">Zinc-finger</keyword>
<gene>
    <name evidence="10" type="ORF">PMAYCL1PPCAC_01693</name>
</gene>
<comment type="subcellular location">
    <subcellularLocation>
        <location evidence="1">Nucleus</location>
    </subcellularLocation>
</comment>
<feature type="region of interest" description="Disordered" evidence="8">
    <location>
        <begin position="723"/>
        <end position="742"/>
    </location>
</feature>
<keyword evidence="2" id="KW-0479">Metal-binding</keyword>
<feature type="domain" description="C2H2-type" evidence="9">
    <location>
        <begin position="372"/>
        <end position="399"/>
    </location>
</feature>
<evidence type="ECO:0000256" key="1">
    <source>
        <dbReference type="ARBA" id="ARBA00004123"/>
    </source>
</evidence>
<accession>A0AAN4Z3Z3</accession>
<dbReference type="InterPro" id="IPR050888">
    <property type="entry name" value="ZnF_C2H2-type_TF"/>
</dbReference>
<sequence length="955" mass="108709">SGKNQGILTSRQFKIMDDNEAFIEGEFLEEIVSVDDIPGSSHQLEVHTREIAKHSQRTVKKDASEEADDDEYEEEEVHGQIIQGDDGEFYMMMDEEGMEGVEVDDDPNNVEMMITAVGEELLVFPTVPVDPNARMKRSRPARTILQDTEAGQVEMIQFMDMPDDDEGGQHLDMAVGAITDAETHDDRHILHHGHGMGMEPMPQGMKLRRTRVYGSCRCSECGQTFVNTARLERHLAVHQVFGSFLCPLCGKTYKYEYNLFYHWRRTCRDLNELMSYDDRKTMDVNALRSLVDEVASKKQEYGPIEIGISRSALFQSGPLARLEMPTNPLGRRGTACRACGIVVHQAHLQQHLNLHRGISSVEPDHKSRVGGYYCDLCGLLFRQHFNLIKHWRTNCAEIQANLPENVDITLDDIGLKAMVRELLTKASTNEVILDAERQRVKMEGSGRRGGVMDDGYENEMPESRRERERDEADASRENRRGYDEGGENTDYHADEPGAVFADDFEDDEVHMLGEAAIVEGSTLANRNKWNMAGGPIQCTECFRSFANQGRLERHMAGFHASHGSHHCALCGNRFKYDYNLLYHYRKSCPYTKNFIDRDVRDQMDAASLRKLVRSLAQKDLKLTPQTRPVQRLPRPQTNQSNDALIRREMIRPILANAPAVLTQARRGMANQGKQCPICSIMFYHDNALSRHMSMRHGMEYGIEEEYNEGEEEQYEEVVLSGPMRPAKSAPKKGGTTGGGGGATVQEEALEEDEAPPTLEKQQPGEQAVIKQPPPPQLFMESMDHHHHLQHAQQMQHEEEEYDDVQEMYDRGELRDGDRIIIREGGEMVEYTVNDEDLEGLEGEDVERDEEAEAAAAYVEDKRHHRQQMPMSSRSGMRQQQHLQHGRSAGGRPSTSHAGRKRPREESIWDNDLLEDDEEMEELQRQVDQRRAEEAARDGSAPRGRQMPPMMHRRGV</sequence>
<dbReference type="Pfam" id="PF00096">
    <property type="entry name" value="zf-C2H2"/>
    <property type="match status" value="3"/>
</dbReference>
<dbReference type="SUPFAM" id="SSF57667">
    <property type="entry name" value="beta-beta-alpha zinc fingers"/>
    <property type="match status" value="2"/>
</dbReference>
<evidence type="ECO:0000256" key="6">
    <source>
        <dbReference type="ARBA" id="ARBA00023242"/>
    </source>
</evidence>
<dbReference type="PROSITE" id="PS00028">
    <property type="entry name" value="ZINC_FINGER_C2H2_1"/>
    <property type="match status" value="3"/>
</dbReference>
<evidence type="ECO:0000256" key="3">
    <source>
        <dbReference type="ARBA" id="ARBA00022737"/>
    </source>
</evidence>
<proteinExistence type="predicted"/>
<feature type="domain" description="C2H2-type" evidence="9">
    <location>
        <begin position="216"/>
        <end position="238"/>
    </location>
</feature>
<dbReference type="GO" id="GO:0005634">
    <property type="term" value="C:nucleus"/>
    <property type="evidence" value="ECO:0007669"/>
    <property type="project" value="UniProtKB-SubCell"/>
</dbReference>
<feature type="domain" description="C2H2-type" evidence="9">
    <location>
        <begin position="536"/>
        <end position="564"/>
    </location>
</feature>
<feature type="region of interest" description="Disordered" evidence="8">
    <location>
        <begin position="55"/>
        <end position="78"/>
    </location>
</feature>
<feature type="region of interest" description="Disordered" evidence="8">
    <location>
        <begin position="442"/>
        <end position="495"/>
    </location>
</feature>
<evidence type="ECO:0000256" key="4">
    <source>
        <dbReference type="ARBA" id="ARBA00022771"/>
    </source>
</evidence>
<dbReference type="GO" id="GO:0008270">
    <property type="term" value="F:zinc ion binding"/>
    <property type="evidence" value="ECO:0007669"/>
    <property type="project" value="UniProtKB-KW"/>
</dbReference>
<evidence type="ECO:0000313" key="10">
    <source>
        <dbReference type="EMBL" id="GMR31498.1"/>
    </source>
</evidence>
<dbReference type="SMART" id="SM00355">
    <property type="entry name" value="ZnF_C2H2"/>
    <property type="match status" value="7"/>
</dbReference>
<comment type="caution">
    <text evidence="10">The sequence shown here is derived from an EMBL/GenBank/DDBJ whole genome shotgun (WGS) entry which is preliminary data.</text>
</comment>
<reference evidence="11" key="1">
    <citation type="submission" date="2022-10" db="EMBL/GenBank/DDBJ databases">
        <title>Genome assembly of Pristionchus species.</title>
        <authorList>
            <person name="Yoshida K."/>
            <person name="Sommer R.J."/>
        </authorList>
    </citation>
    <scope>NUCLEOTIDE SEQUENCE [LARGE SCALE GENOMIC DNA]</scope>
    <source>
        <strain evidence="11">RS5460</strain>
    </source>
</reference>
<evidence type="ECO:0000259" key="9">
    <source>
        <dbReference type="PROSITE" id="PS50157"/>
    </source>
</evidence>
<feature type="compositionally biased region" description="Basic and acidic residues" evidence="8">
    <location>
        <begin position="461"/>
        <end position="495"/>
    </location>
</feature>
<keyword evidence="5" id="KW-0862">Zinc</keyword>
<protein>
    <recommendedName>
        <fullName evidence="9">C2H2-type domain-containing protein</fullName>
    </recommendedName>
</protein>
<dbReference type="InterPro" id="IPR013087">
    <property type="entry name" value="Znf_C2H2_type"/>
</dbReference>
<feature type="compositionally biased region" description="Basic and acidic residues" evidence="8">
    <location>
        <begin position="55"/>
        <end position="64"/>
    </location>
</feature>
<feature type="non-terminal residue" evidence="10">
    <location>
        <position position="1"/>
    </location>
</feature>
<feature type="region of interest" description="Disordered" evidence="8">
    <location>
        <begin position="747"/>
        <end position="776"/>
    </location>
</feature>
<keyword evidence="11" id="KW-1185">Reference proteome</keyword>
<evidence type="ECO:0000256" key="7">
    <source>
        <dbReference type="PROSITE-ProRule" id="PRU00042"/>
    </source>
</evidence>